<feature type="compositionally biased region" description="Basic residues" evidence="7">
    <location>
        <begin position="714"/>
        <end position="730"/>
    </location>
</feature>
<keyword evidence="10" id="KW-1185">Reference proteome</keyword>
<dbReference type="STRING" id="227321.C8V4M8"/>
<dbReference type="HOGENOM" id="CLU_006072_1_1_1"/>
<dbReference type="VEuPathDB" id="FungiDB:AN10513"/>
<dbReference type="GO" id="GO:0006508">
    <property type="term" value="P:proteolysis"/>
    <property type="evidence" value="ECO:0007669"/>
    <property type="project" value="UniProtKB-KW"/>
</dbReference>
<accession>C8V4M8</accession>
<feature type="region of interest" description="Disordered" evidence="7">
    <location>
        <begin position="590"/>
        <end position="610"/>
    </location>
</feature>
<comment type="similarity">
    <text evidence="1">Belongs to the peptidase C2 family.</text>
</comment>
<dbReference type="eggNOG" id="KOG0045">
    <property type="taxonomic scope" value="Eukaryota"/>
</dbReference>
<dbReference type="Pfam" id="PF00648">
    <property type="entry name" value="Peptidase_C2"/>
    <property type="match status" value="2"/>
</dbReference>
<evidence type="ECO:0000259" key="8">
    <source>
        <dbReference type="PROSITE" id="PS50203"/>
    </source>
</evidence>
<dbReference type="CDD" id="cd00044">
    <property type="entry name" value="CysPc"/>
    <property type="match status" value="1"/>
</dbReference>
<dbReference type="SUPFAM" id="SSF54001">
    <property type="entry name" value="Cysteine proteinases"/>
    <property type="match status" value="1"/>
</dbReference>
<dbReference type="InterPro" id="IPR022684">
    <property type="entry name" value="Calpain_cysteine_protease"/>
</dbReference>
<feature type="region of interest" description="Disordered" evidence="7">
    <location>
        <begin position="650"/>
        <end position="682"/>
    </location>
</feature>
<reference evidence="10" key="2">
    <citation type="journal article" date="2009" name="Fungal Genet. Biol.">
        <title>The 2008 update of the Aspergillus nidulans genome annotation: a community effort.</title>
        <authorList>
            <person name="Wortman J.R."/>
            <person name="Gilsenan J.M."/>
            <person name="Joardar V."/>
            <person name="Deegan J."/>
            <person name="Clutterbuck J."/>
            <person name="Andersen M.R."/>
            <person name="Archer D."/>
            <person name="Bencina M."/>
            <person name="Braus G."/>
            <person name="Coutinho P."/>
            <person name="von Dohren H."/>
            <person name="Doonan J."/>
            <person name="Driessen A.J."/>
            <person name="Durek P."/>
            <person name="Espeso E."/>
            <person name="Fekete E."/>
            <person name="Flipphi M."/>
            <person name="Estrada C.G."/>
            <person name="Geysens S."/>
            <person name="Goldman G."/>
            <person name="de Groot P.W."/>
            <person name="Hansen K."/>
            <person name="Harris S.D."/>
            <person name="Heinekamp T."/>
            <person name="Helmstaedt K."/>
            <person name="Henrissat B."/>
            <person name="Hofmann G."/>
            <person name="Homan T."/>
            <person name="Horio T."/>
            <person name="Horiuchi H."/>
            <person name="James S."/>
            <person name="Jones M."/>
            <person name="Karaffa L."/>
            <person name="Karanyi Z."/>
            <person name="Kato M."/>
            <person name="Keller N."/>
            <person name="Kelly D.E."/>
            <person name="Kiel J.A."/>
            <person name="Kim J.M."/>
            <person name="van der Klei I.J."/>
            <person name="Klis F.M."/>
            <person name="Kovalchuk A."/>
            <person name="Krasevec N."/>
            <person name="Kubicek C.P."/>
            <person name="Liu B."/>
            <person name="Maccabe A."/>
            <person name="Meyer V."/>
            <person name="Mirabito P."/>
            <person name="Miskei M."/>
            <person name="Mos M."/>
            <person name="Mullins J."/>
            <person name="Nelson D.R."/>
            <person name="Nielsen J."/>
            <person name="Oakley B.R."/>
            <person name="Osmani S.A."/>
            <person name="Pakula T."/>
            <person name="Paszewski A."/>
            <person name="Paulsen I."/>
            <person name="Pilsyk S."/>
            <person name="Pocsi I."/>
            <person name="Punt P.J."/>
            <person name="Ram A.F."/>
            <person name="Ren Q."/>
            <person name="Robellet X."/>
            <person name="Robson G."/>
            <person name="Seiboth B."/>
            <person name="van Solingen P."/>
            <person name="Specht T."/>
            <person name="Sun J."/>
            <person name="Taheri-Talesh N."/>
            <person name="Takeshita N."/>
            <person name="Ussery D."/>
            <person name="vanKuyk P.A."/>
            <person name="Visser H."/>
            <person name="van de Vondervoort P.J."/>
            <person name="de Vries R.P."/>
            <person name="Walton J."/>
            <person name="Xiang X."/>
            <person name="Xiong Y."/>
            <person name="Zeng A.P."/>
            <person name="Brandt B.W."/>
            <person name="Cornell M.J."/>
            <person name="van den Hondel C.A."/>
            <person name="Visser J."/>
            <person name="Oliver S.G."/>
            <person name="Turner G."/>
        </authorList>
    </citation>
    <scope>GENOME REANNOTATION</scope>
    <source>
        <strain evidence="10">FGSC A4 / ATCC 38163 / CBS 112.46 / NRRL 194 / M139</strain>
    </source>
</reference>
<feature type="compositionally biased region" description="Acidic residues" evidence="7">
    <location>
        <begin position="1"/>
        <end position="11"/>
    </location>
</feature>
<feature type="domain" description="Calpain catalytic" evidence="8">
    <location>
        <begin position="111"/>
        <end position="445"/>
    </location>
</feature>
<evidence type="ECO:0000256" key="1">
    <source>
        <dbReference type="ARBA" id="ARBA00007623"/>
    </source>
</evidence>
<reference evidence="10" key="1">
    <citation type="journal article" date="2005" name="Nature">
        <title>Sequencing of Aspergillus nidulans and comparative analysis with A. fumigatus and A. oryzae.</title>
        <authorList>
            <person name="Galagan J.E."/>
            <person name="Calvo S.E."/>
            <person name="Cuomo C."/>
            <person name="Ma L.J."/>
            <person name="Wortman J.R."/>
            <person name="Batzoglou S."/>
            <person name="Lee S.I."/>
            <person name="Basturkmen M."/>
            <person name="Spevak C.C."/>
            <person name="Clutterbuck J."/>
            <person name="Kapitonov V."/>
            <person name="Jurka J."/>
            <person name="Scazzocchio C."/>
            <person name="Farman M."/>
            <person name="Butler J."/>
            <person name="Purcell S."/>
            <person name="Harris S."/>
            <person name="Braus G.H."/>
            <person name="Draht O."/>
            <person name="Busch S."/>
            <person name="D'Enfert C."/>
            <person name="Bouchier C."/>
            <person name="Goldman G.H."/>
            <person name="Bell-Pedersen D."/>
            <person name="Griffiths-Jones S."/>
            <person name="Doonan J.H."/>
            <person name="Yu J."/>
            <person name="Vienken K."/>
            <person name="Pain A."/>
            <person name="Freitag M."/>
            <person name="Selker E.U."/>
            <person name="Archer D.B."/>
            <person name="Penalva M.A."/>
            <person name="Oakley B.R."/>
            <person name="Momany M."/>
            <person name="Tanaka T."/>
            <person name="Kumagai T."/>
            <person name="Asai K."/>
            <person name="Machida M."/>
            <person name="Nierman W.C."/>
            <person name="Denning D.W."/>
            <person name="Caddick M."/>
            <person name="Hynes M."/>
            <person name="Paoletti M."/>
            <person name="Fischer R."/>
            <person name="Miller B."/>
            <person name="Dyer P."/>
            <person name="Sachs M.S."/>
            <person name="Osmani S.A."/>
            <person name="Birren B.W."/>
        </authorList>
    </citation>
    <scope>NUCLEOTIDE SEQUENCE [LARGE SCALE GENOMIC DNA]</scope>
    <source>
        <strain evidence="10">FGSC A4 / ATCC 38163 / CBS 112.46 / NRRL 194 / M139</strain>
    </source>
</reference>
<dbReference type="PANTHER" id="PTHR10183:SF379">
    <property type="entry name" value="CALPAIN-5"/>
    <property type="match status" value="1"/>
</dbReference>
<protein>
    <submittedName>
        <fullName evidence="9">Calpain-like protein (AFU_orthologue AFUA_6G07970)</fullName>
    </submittedName>
</protein>
<gene>
    <name evidence="9" type="ORF">ANIA_10513</name>
</gene>
<evidence type="ECO:0000313" key="10">
    <source>
        <dbReference type="Proteomes" id="UP000000560"/>
    </source>
</evidence>
<evidence type="ECO:0000256" key="6">
    <source>
        <dbReference type="PROSITE-ProRule" id="PRU00239"/>
    </source>
</evidence>
<keyword evidence="3 6" id="KW-0378">Hydrolase</keyword>
<dbReference type="FunFam" id="3.90.70.10:FF:000072">
    <property type="entry name" value="Cysteine proteinase"/>
    <property type="match status" value="1"/>
</dbReference>
<dbReference type="OrthoDB" id="424753at2759"/>
<feature type="region of interest" description="Disordered" evidence="7">
    <location>
        <begin position="1"/>
        <end position="38"/>
    </location>
</feature>
<keyword evidence="2 6" id="KW-0645">Protease</keyword>
<dbReference type="GO" id="GO:0004198">
    <property type="term" value="F:calcium-dependent cysteine-type endopeptidase activity"/>
    <property type="evidence" value="ECO:0007669"/>
    <property type="project" value="InterPro"/>
</dbReference>
<dbReference type="InterPro" id="IPR001300">
    <property type="entry name" value="Peptidase_C2_calpain_cat"/>
</dbReference>
<feature type="region of interest" description="Disordered" evidence="7">
    <location>
        <begin position="704"/>
        <end position="730"/>
    </location>
</feature>
<dbReference type="SMART" id="SM00230">
    <property type="entry name" value="CysPc"/>
    <property type="match status" value="1"/>
</dbReference>
<dbReference type="PRINTS" id="PR00704">
    <property type="entry name" value="CALPAIN"/>
</dbReference>
<feature type="active site" evidence="5 6">
    <location>
        <position position="369"/>
    </location>
</feature>
<feature type="active site" evidence="5 6">
    <location>
        <position position="389"/>
    </location>
</feature>
<feature type="active site" evidence="5 6">
    <location>
        <position position="176"/>
    </location>
</feature>
<evidence type="ECO:0000256" key="3">
    <source>
        <dbReference type="ARBA" id="ARBA00022801"/>
    </source>
</evidence>
<dbReference type="InParanoid" id="C8V4M8"/>
<name>C8V4M8_EMENI</name>
<dbReference type="InterPro" id="IPR038765">
    <property type="entry name" value="Papain-like_cys_pep_sf"/>
</dbReference>
<evidence type="ECO:0000313" key="9">
    <source>
        <dbReference type="EMBL" id="CBF74538.1"/>
    </source>
</evidence>
<organism evidence="9 10">
    <name type="scientific">Emericella nidulans (strain FGSC A4 / ATCC 38163 / CBS 112.46 / NRRL 194 / M139)</name>
    <name type="common">Aspergillus nidulans</name>
    <dbReference type="NCBI Taxonomy" id="227321"/>
    <lineage>
        <taxon>Eukaryota</taxon>
        <taxon>Fungi</taxon>
        <taxon>Dikarya</taxon>
        <taxon>Ascomycota</taxon>
        <taxon>Pezizomycotina</taxon>
        <taxon>Eurotiomycetes</taxon>
        <taxon>Eurotiomycetidae</taxon>
        <taxon>Eurotiales</taxon>
        <taxon>Aspergillaceae</taxon>
        <taxon>Aspergillus</taxon>
        <taxon>Aspergillus subgen. Nidulantes</taxon>
    </lineage>
</organism>
<dbReference type="PANTHER" id="PTHR10183">
    <property type="entry name" value="CALPAIN"/>
    <property type="match status" value="1"/>
</dbReference>
<dbReference type="EMBL" id="BN001302">
    <property type="protein sequence ID" value="CBF74538.1"/>
    <property type="molecule type" value="Genomic_DNA"/>
</dbReference>
<dbReference type="Gene3D" id="3.90.70.10">
    <property type="entry name" value="Cysteine proteinases"/>
    <property type="match status" value="1"/>
</dbReference>
<evidence type="ECO:0000256" key="5">
    <source>
        <dbReference type="PIRSR" id="PIRSR622684-1"/>
    </source>
</evidence>
<evidence type="ECO:0000256" key="4">
    <source>
        <dbReference type="ARBA" id="ARBA00022807"/>
    </source>
</evidence>
<evidence type="ECO:0000256" key="7">
    <source>
        <dbReference type="SAM" id="MobiDB-lite"/>
    </source>
</evidence>
<sequence>MATLDREDDFTDMVYTPPLSTRSRSNSRLRGRPQQPPQENLKQFWEQFNSRFPGKVYTVLPDNPYARTKAARAPKGIIKGQDAGKSYEQARKECERAVNRIAKECRRLNQKYSDPHFDIEMDLKGGTRNCLDGLDKQNDEMRPMGVKRVTEIFEKPQFYVNGPTASDVRQGRDGDCWFMAALCTMGNKAGLIEKICVHRDEEVGVYGFVFYRDGEWQQCIVDDKLYLRAADYDESIDERPVWDNINRKDTEEEYRRAFQVGSRALYFAQCVDENETWLPLLEKAYAKAHGDYSAIEGGFVGEAVEDLTGGVTSDLLTSNILNKDKFWNDELMQVNKEFLFGCGTGLYSNWLTPNHRGPPRDRKGISENHSYSIMDVKEIDGVRLVKLRNPWGKKEWNGAWSDGSEQWTPQWMEKLNHKFGNDGFFWISYEDLLKKYQHFDRTRLFGPEWTITQQWTSLNVPWSADYHTTKFRLNVTKAGPVVLVLSQLDTRYFKGLIGEYDFVLKFRLEKEGEEDYIVRSVNNSLISRSTNAEVDLEPGSYHILMKITAYRCGSESTEETVRRLASTRREKLVQIGLSYDLAHAKGIVHETEAEKQEREEREYRRKAAERKKLREETKKRLQREWIRNQKLVARRARAEERLATKAAKLQISDRNAGSERVLSDSPVESPSDMNGHVDGTDVPVENGSVPSIRFDETHMVLTPQSSHDTYSMRSCRHRSTNSISRHRRRTHNRDQDLLEGFEFDSDIDMPPEEPLTIRAPSMQTSLSDGHDSTTDPWNAVCVVGLRVYSKDEMLSLEVVRPVPEHETEAALDIDDPALSATSEKGSRLFAMQFE</sequence>
<dbReference type="PROSITE" id="PS50203">
    <property type="entry name" value="CALPAIN_CAT"/>
    <property type="match status" value="1"/>
</dbReference>
<dbReference type="Proteomes" id="UP000000560">
    <property type="component" value="Chromosome II"/>
</dbReference>
<dbReference type="RefSeq" id="XP_661787.2">
    <property type="nucleotide sequence ID" value="XM_656695.2"/>
</dbReference>
<evidence type="ECO:0000256" key="2">
    <source>
        <dbReference type="ARBA" id="ARBA00022670"/>
    </source>
</evidence>
<keyword evidence="4 6" id="KW-0788">Thiol protease</keyword>
<dbReference type="OMA" id="WGERKGI"/>
<dbReference type="GeneID" id="2873605"/>
<proteinExistence type="inferred from homology"/>
<dbReference type="KEGG" id="ani:ANIA_10513"/>
<dbReference type="AlphaFoldDB" id="C8V4M8"/>